<keyword evidence="1" id="KW-0805">Transcription regulation</keyword>
<dbReference type="InterPro" id="IPR036388">
    <property type="entry name" value="WH-like_DNA-bd_sf"/>
</dbReference>
<protein>
    <submittedName>
        <fullName evidence="5">Transcriptional regulator</fullName>
    </submittedName>
</protein>
<dbReference type="AlphaFoldDB" id="A0A918SU07"/>
<keyword evidence="2" id="KW-0238">DNA-binding</keyword>
<name>A0A918SU07_9ACTN</name>
<dbReference type="PANTHER" id="PTHR43132:SF8">
    <property type="entry name" value="HTH-TYPE TRANSCRIPTIONAL REGULATOR KMTR"/>
    <property type="match status" value="1"/>
</dbReference>
<evidence type="ECO:0000313" key="5">
    <source>
        <dbReference type="EMBL" id="GHA71000.1"/>
    </source>
</evidence>
<dbReference type="SUPFAM" id="SSF46785">
    <property type="entry name" value="Winged helix' DNA-binding domain"/>
    <property type="match status" value="1"/>
</dbReference>
<dbReference type="CDD" id="cd00090">
    <property type="entry name" value="HTH_ARSR"/>
    <property type="match status" value="1"/>
</dbReference>
<dbReference type="PANTHER" id="PTHR43132">
    <property type="entry name" value="ARSENICAL RESISTANCE OPERON REPRESSOR ARSR-RELATED"/>
    <property type="match status" value="1"/>
</dbReference>
<sequence length="315" mass="33528">MRIHFAAEDWTRLRYAPRPSPLPELHAALLMLGAPHETALFGRWRSRLLRALPPAAEPLADLVPGGSPPAFLDVLGETRQEGFEAVRATPRDRVRSELERVYAGRGLAPAWIRDLHAGRADAWRTLARAQAAAHGAVLAPVWEQVRDLHRAEFARHAVVLAQDGPAAALTALVPGSRLRDGVWEVPGAAGEVRLGGRGLVLLPTFHWRGGPLVQDLPGREVVLACPAGPGLPLVPEAADDPGGALAGVLGPTRAALLRALAEPRTTTGLARVLDVSPATVSGHTSALRAAGLLTTERAGRAVRHRLTPMAELLLR</sequence>
<reference evidence="5" key="1">
    <citation type="journal article" date="2014" name="Int. J. Syst. Evol. Microbiol.">
        <title>Complete genome sequence of Corynebacterium casei LMG S-19264T (=DSM 44701T), isolated from a smear-ripened cheese.</title>
        <authorList>
            <consortium name="US DOE Joint Genome Institute (JGI-PGF)"/>
            <person name="Walter F."/>
            <person name="Albersmeier A."/>
            <person name="Kalinowski J."/>
            <person name="Ruckert C."/>
        </authorList>
    </citation>
    <scope>NUCLEOTIDE SEQUENCE</scope>
    <source>
        <strain evidence="5">JCM 4518</strain>
    </source>
</reference>
<dbReference type="GO" id="GO:0003677">
    <property type="term" value="F:DNA binding"/>
    <property type="evidence" value="ECO:0007669"/>
    <property type="project" value="UniProtKB-KW"/>
</dbReference>
<keyword evidence="3" id="KW-0804">Transcription</keyword>
<dbReference type="InterPro" id="IPR001845">
    <property type="entry name" value="HTH_ArsR_DNA-bd_dom"/>
</dbReference>
<reference evidence="5" key="2">
    <citation type="submission" date="2020-09" db="EMBL/GenBank/DDBJ databases">
        <authorList>
            <person name="Sun Q."/>
            <person name="Ohkuma M."/>
        </authorList>
    </citation>
    <scope>NUCLEOTIDE SEQUENCE</scope>
    <source>
        <strain evidence="5">JCM 4518</strain>
    </source>
</reference>
<feature type="domain" description="HTH arsR-type" evidence="4">
    <location>
        <begin position="244"/>
        <end position="315"/>
    </location>
</feature>
<gene>
    <name evidence="5" type="ORF">GCM10010305_11840</name>
</gene>
<evidence type="ECO:0000256" key="1">
    <source>
        <dbReference type="ARBA" id="ARBA00023015"/>
    </source>
</evidence>
<keyword evidence="6" id="KW-1185">Reference proteome</keyword>
<dbReference type="InterPro" id="IPR036390">
    <property type="entry name" value="WH_DNA-bd_sf"/>
</dbReference>
<dbReference type="RefSeq" id="WP_189975432.1">
    <property type="nucleotide sequence ID" value="NZ_BMUL01000002.1"/>
</dbReference>
<dbReference type="Proteomes" id="UP000644020">
    <property type="component" value="Unassembled WGS sequence"/>
</dbReference>
<organism evidence="5 6">
    <name type="scientific">Streptomyces termitum</name>
    <dbReference type="NCBI Taxonomy" id="67368"/>
    <lineage>
        <taxon>Bacteria</taxon>
        <taxon>Bacillati</taxon>
        <taxon>Actinomycetota</taxon>
        <taxon>Actinomycetes</taxon>
        <taxon>Kitasatosporales</taxon>
        <taxon>Streptomycetaceae</taxon>
        <taxon>Streptomyces</taxon>
    </lineage>
</organism>
<dbReference type="InterPro" id="IPR011991">
    <property type="entry name" value="ArsR-like_HTH"/>
</dbReference>
<dbReference type="SMART" id="SM00418">
    <property type="entry name" value="HTH_ARSR"/>
    <property type="match status" value="1"/>
</dbReference>
<evidence type="ECO:0000256" key="2">
    <source>
        <dbReference type="ARBA" id="ARBA00023125"/>
    </source>
</evidence>
<dbReference type="Gene3D" id="1.10.10.10">
    <property type="entry name" value="Winged helix-like DNA-binding domain superfamily/Winged helix DNA-binding domain"/>
    <property type="match status" value="1"/>
</dbReference>
<dbReference type="GO" id="GO:0003700">
    <property type="term" value="F:DNA-binding transcription factor activity"/>
    <property type="evidence" value="ECO:0007669"/>
    <property type="project" value="InterPro"/>
</dbReference>
<dbReference type="Pfam" id="PF12840">
    <property type="entry name" value="HTH_20"/>
    <property type="match status" value="1"/>
</dbReference>
<evidence type="ECO:0000259" key="4">
    <source>
        <dbReference type="SMART" id="SM00418"/>
    </source>
</evidence>
<comment type="caution">
    <text evidence="5">The sequence shown here is derived from an EMBL/GenBank/DDBJ whole genome shotgun (WGS) entry which is preliminary data.</text>
</comment>
<accession>A0A918SU07</accession>
<evidence type="ECO:0000313" key="6">
    <source>
        <dbReference type="Proteomes" id="UP000644020"/>
    </source>
</evidence>
<dbReference type="EMBL" id="BMUL01000002">
    <property type="protein sequence ID" value="GHA71000.1"/>
    <property type="molecule type" value="Genomic_DNA"/>
</dbReference>
<proteinExistence type="predicted"/>
<dbReference type="InterPro" id="IPR051011">
    <property type="entry name" value="Metal_resp_trans_reg"/>
</dbReference>
<evidence type="ECO:0000256" key="3">
    <source>
        <dbReference type="ARBA" id="ARBA00023163"/>
    </source>
</evidence>